<keyword evidence="8" id="KW-0539">Nucleus</keyword>
<organism evidence="12 13">
    <name type="scientific">Lentinula lateritia</name>
    <dbReference type="NCBI Taxonomy" id="40482"/>
    <lineage>
        <taxon>Eukaryota</taxon>
        <taxon>Fungi</taxon>
        <taxon>Dikarya</taxon>
        <taxon>Basidiomycota</taxon>
        <taxon>Agaricomycotina</taxon>
        <taxon>Agaricomycetes</taxon>
        <taxon>Agaricomycetidae</taxon>
        <taxon>Agaricales</taxon>
        <taxon>Marasmiineae</taxon>
        <taxon>Omphalotaceae</taxon>
        <taxon>Lentinula</taxon>
    </lineage>
</organism>
<evidence type="ECO:0000256" key="4">
    <source>
        <dbReference type="ARBA" id="ARBA00022490"/>
    </source>
</evidence>
<dbReference type="PROSITE" id="PS52002">
    <property type="entry name" value="SM"/>
    <property type="match status" value="1"/>
</dbReference>
<evidence type="ECO:0000313" key="12">
    <source>
        <dbReference type="EMBL" id="KAJ4487451.1"/>
    </source>
</evidence>
<keyword evidence="5" id="KW-0507">mRNA processing</keyword>
<feature type="domain" description="Sm" evidence="11">
    <location>
        <begin position="6"/>
        <end position="93"/>
    </location>
</feature>
<comment type="similarity">
    <text evidence="3">Belongs to the snRNP SmB/SmN family.</text>
</comment>
<reference evidence="12" key="1">
    <citation type="submission" date="2022-08" db="EMBL/GenBank/DDBJ databases">
        <title>A Global Phylogenomic Analysis of the Shiitake Genus Lentinula.</title>
        <authorList>
            <consortium name="DOE Joint Genome Institute"/>
            <person name="Sierra-Patev S."/>
            <person name="Min B."/>
            <person name="Naranjo-Ortiz M."/>
            <person name="Looney B."/>
            <person name="Konkel Z."/>
            <person name="Slot J.C."/>
            <person name="Sakamoto Y."/>
            <person name="Steenwyk J.L."/>
            <person name="Rokas A."/>
            <person name="Carro J."/>
            <person name="Camarero S."/>
            <person name="Ferreira P."/>
            <person name="Molpeceres G."/>
            <person name="Ruiz-Duenas F.J."/>
            <person name="Serrano A."/>
            <person name="Henrissat B."/>
            <person name="Drula E."/>
            <person name="Hughes K.W."/>
            <person name="Mata J.L."/>
            <person name="Ishikawa N.K."/>
            <person name="Vargas-Isla R."/>
            <person name="Ushijima S."/>
            <person name="Smith C.A."/>
            <person name="Ahrendt S."/>
            <person name="Andreopoulos W."/>
            <person name="He G."/>
            <person name="Labutti K."/>
            <person name="Lipzen A."/>
            <person name="Ng V."/>
            <person name="Riley R."/>
            <person name="Sandor L."/>
            <person name="Barry K."/>
            <person name="Martinez A.T."/>
            <person name="Xiao Y."/>
            <person name="Gibbons J.G."/>
            <person name="Terashima K."/>
            <person name="Grigoriev I.V."/>
            <person name="Hibbett D.S."/>
        </authorList>
    </citation>
    <scope>NUCLEOTIDE SEQUENCE</scope>
    <source>
        <strain evidence="12">RHP3577 ss4</strain>
    </source>
</reference>
<keyword evidence="9" id="KW-0687">Ribonucleoprotein</keyword>
<name>A0ABQ8VCQ4_9AGAR</name>
<dbReference type="Gene3D" id="2.30.30.100">
    <property type="match status" value="1"/>
</dbReference>
<evidence type="ECO:0000256" key="1">
    <source>
        <dbReference type="ARBA" id="ARBA00004123"/>
    </source>
</evidence>
<evidence type="ECO:0000256" key="6">
    <source>
        <dbReference type="ARBA" id="ARBA00022884"/>
    </source>
</evidence>
<dbReference type="CDD" id="cd01717">
    <property type="entry name" value="Sm_B"/>
    <property type="match status" value="1"/>
</dbReference>
<evidence type="ECO:0000259" key="11">
    <source>
        <dbReference type="PROSITE" id="PS52002"/>
    </source>
</evidence>
<keyword evidence="4" id="KW-0963">Cytoplasm</keyword>
<evidence type="ECO:0000256" key="5">
    <source>
        <dbReference type="ARBA" id="ARBA00022664"/>
    </source>
</evidence>
<evidence type="ECO:0000256" key="10">
    <source>
        <dbReference type="ARBA" id="ARBA00041355"/>
    </source>
</evidence>
<sequence>MPPPKSKGGKMLGLINWRLKVTINDGRALTGQMLAFDKHMNLVLAECEEFRRVRPKKKAGDESAPAEQELKRTLGLVILRGETVVSLSVEGPPPVVDDDKKNTLPVGPGRGMPAGRGMGMMPPSALSNCSIFSFRFDVDSFQWVLHPWLLRCHFRQECQVRHLASVRLVSRLVCLLLQHQGLLDLLLASNHPLNKKQTKNYTVVFHALVALSCSILHLK</sequence>
<keyword evidence="6" id="KW-0694">RNA-binding</keyword>
<dbReference type="Pfam" id="PF01423">
    <property type="entry name" value="LSM"/>
    <property type="match status" value="1"/>
</dbReference>
<protein>
    <recommendedName>
        <fullName evidence="10">Sm protein B</fullName>
    </recommendedName>
</protein>
<evidence type="ECO:0000256" key="9">
    <source>
        <dbReference type="ARBA" id="ARBA00023274"/>
    </source>
</evidence>
<evidence type="ECO:0000313" key="13">
    <source>
        <dbReference type="Proteomes" id="UP001150217"/>
    </source>
</evidence>
<dbReference type="InterPro" id="IPR001163">
    <property type="entry name" value="Sm_dom_euk/arc"/>
</dbReference>
<dbReference type="SMART" id="SM00651">
    <property type="entry name" value="Sm"/>
    <property type="match status" value="1"/>
</dbReference>
<proteinExistence type="inferred from homology"/>
<dbReference type="SUPFAM" id="SSF50182">
    <property type="entry name" value="Sm-like ribonucleoproteins"/>
    <property type="match status" value="1"/>
</dbReference>
<evidence type="ECO:0000256" key="2">
    <source>
        <dbReference type="ARBA" id="ARBA00004496"/>
    </source>
</evidence>
<keyword evidence="7" id="KW-0508">mRNA splicing</keyword>
<gene>
    <name evidence="12" type="ORF">C8R41DRAFT_836798</name>
</gene>
<dbReference type="EMBL" id="JANVFT010000047">
    <property type="protein sequence ID" value="KAJ4487451.1"/>
    <property type="molecule type" value="Genomic_DNA"/>
</dbReference>
<dbReference type="InterPro" id="IPR010920">
    <property type="entry name" value="LSM_dom_sf"/>
</dbReference>
<dbReference type="InterPro" id="IPR050914">
    <property type="entry name" value="snRNP_SmB/NAA38-like"/>
</dbReference>
<evidence type="ECO:0000256" key="8">
    <source>
        <dbReference type="ARBA" id="ARBA00023242"/>
    </source>
</evidence>
<evidence type="ECO:0000256" key="3">
    <source>
        <dbReference type="ARBA" id="ARBA00009123"/>
    </source>
</evidence>
<evidence type="ECO:0000256" key="7">
    <source>
        <dbReference type="ARBA" id="ARBA00023187"/>
    </source>
</evidence>
<dbReference type="InterPro" id="IPR047575">
    <property type="entry name" value="Sm"/>
</dbReference>
<keyword evidence="13" id="KW-1185">Reference proteome</keyword>
<comment type="caution">
    <text evidence="12">The sequence shown here is derived from an EMBL/GenBank/DDBJ whole genome shotgun (WGS) entry which is preliminary data.</text>
</comment>
<dbReference type="PANTHER" id="PTHR10701:SF0">
    <property type="entry name" value="SMALL NUCLEAR RIBONUCLEOPROTEIN-ASSOCIATED PROTEIN B"/>
    <property type="match status" value="1"/>
</dbReference>
<dbReference type="Proteomes" id="UP001150217">
    <property type="component" value="Unassembled WGS sequence"/>
</dbReference>
<dbReference type="PANTHER" id="PTHR10701">
    <property type="entry name" value="SMALL NUCLEAR RIBONUCLEOPROTEIN-ASSOCIATED PROTEIN B AND N"/>
    <property type="match status" value="1"/>
</dbReference>
<comment type="subcellular location">
    <subcellularLocation>
        <location evidence="2">Cytoplasm</location>
    </subcellularLocation>
    <subcellularLocation>
        <location evidence="1">Nucleus</location>
    </subcellularLocation>
</comment>
<accession>A0ABQ8VCQ4</accession>